<reference evidence="4" key="1">
    <citation type="journal article" date="2019" name="Int. J. Syst. Evol. Microbiol.">
        <title>The Global Catalogue of Microorganisms (GCM) 10K type strain sequencing project: providing services to taxonomists for standard genome sequencing and annotation.</title>
        <authorList>
            <consortium name="The Broad Institute Genomics Platform"/>
            <consortium name="The Broad Institute Genome Sequencing Center for Infectious Disease"/>
            <person name="Wu L."/>
            <person name="Ma J."/>
        </authorList>
    </citation>
    <scope>NUCLEOTIDE SEQUENCE [LARGE SCALE GENOMIC DNA]</scope>
    <source>
        <strain evidence="4">JCM 17085</strain>
    </source>
</reference>
<evidence type="ECO:0000259" key="2">
    <source>
        <dbReference type="Pfam" id="PF08327"/>
    </source>
</evidence>
<dbReference type="Pfam" id="PF08327">
    <property type="entry name" value="AHSA1"/>
    <property type="match status" value="1"/>
</dbReference>
<protein>
    <submittedName>
        <fullName evidence="3">SRPBCC family protein</fullName>
    </submittedName>
</protein>
<name>A0ABP7WWQ3_9SPHI</name>
<dbReference type="EMBL" id="BAABCV010000008">
    <property type="protein sequence ID" value="GAA4098742.1"/>
    <property type="molecule type" value="Genomic_DNA"/>
</dbReference>
<dbReference type="InterPro" id="IPR023393">
    <property type="entry name" value="START-like_dom_sf"/>
</dbReference>
<organism evidence="3 4">
    <name type="scientific">Mucilaginibacter panaciglaebae</name>
    <dbReference type="NCBI Taxonomy" id="502331"/>
    <lineage>
        <taxon>Bacteria</taxon>
        <taxon>Pseudomonadati</taxon>
        <taxon>Bacteroidota</taxon>
        <taxon>Sphingobacteriia</taxon>
        <taxon>Sphingobacteriales</taxon>
        <taxon>Sphingobacteriaceae</taxon>
        <taxon>Mucilaginibacter</taxon>
    </lineage>
</organism>
<evidence type="ECO:0000313" key="3">
    <source>
        <dbReference type="EMBL" id="GAA4098742.1"/>
    </source>
</evidence>
<dbReference type="Gene3D" id="3.30.530.20">
    <property type="match status" value="1"/>
</dbReference>
<dbReference type="CDD" id="cd07814">
    <property type="entry name" value="SRPBCC_CalC_Aha1-like"/>
    <property type="match status" value="1"/>
</dbReference>
<keyword evidence="4" id="KW-1185">Reference proteome</keyword>
<dbReference type="InterPro" id="IPR013538">
    <property type="entry name" value="ASHA1/2-like_C"/>
</dbReference>
<sequence>MSKEPFVIEQTYNSPVSKVWEALTDNEKLKRWYFQMEDFKPDVGFTFRFSGTDKGVTFWHQCIVQEVIPFKKLSYTWRYDEYPGDSLVSIGLFDEGDGKTRLRLTHSGLETFPQDNPSFAKESFAKGWTYITGTSLKDFLEKQG</sequence>
<evidence type="ECO:0000313" key="4">
    <source>
        <dbReference type="Proteomes" id="UP001500841"/>
    </source>
</evidence>
<comment type="similarity">
    <text evidence="1">Belongs to the AHA1 family.</text>
</comment>
<dbReference type="RefSeq" id="WP_345104467.1">
    <property type="nucleotide sequence ID" value="NZ_BAABCV010000008.1"/>
</dbReference>
<accession>A0ABP7WWQ3</accession>
<dbReference type="Proteomes" id="UP001500841">
    <property type="component" value="Unassembled WGS sequence"/>
</dbReference>
<proteinExistence type="inferred from homology"/>
<comment type="caution">
    <text evidence="3">The sequence shown here is derived from an EMBL/GenBank/DDBJ whole genome shotgun (WGS) entry which is preliminary data.</text>
</comment>
<feature type="domain" description="Activator of Hsp90 ATPase homologue 1/2-like C-terminal" evidence="2">
    <location>
        <begin position="14"/>
        <end position="141"/>
    </location>
</feature>
<evidence type="ECO:0000256" key="1">
    <source>
        <dbReference type="ARBA" id="ARBA00006817"/>
    </source>
</evidence>
<dbReference type="SUPFAM" id="SSF55961">
    <property type="entry name" value="Bet v1-like"/>
    <property type="match status" value="1"/>
</dbReference>
<gene>
    <name evidence="3" type="ORF">GCM10022392_23300</name>
</gene>